<name>A0A512HIM2_9HYPH</name>
<evidence type="ECO:0000313" key="2">
    <source>
        <dbReference type="Proteomes" id="UP000321717"/>
    </source>
</evidence>
<organism evidence="1 2">
    <name type="scientific">Ciceribacter naphthalenivorans</name>
    <dbReference type="NCBI Taxonomy" id="1118451"/>
    <lineage>
        <taxon>Bacteria</taxon>
        <taxon>Pseudomonadati</taxon>
        <taxon>Pseudomonadota</taxon>
        <taxon>Alphaproteobacteria</taxon>
        <taxon>Hyphomicrobiales</taxon>
        <taxon>Rhizobiaceae</taxon>
        <taxon>Ciceribacter</taxon>
    </lineage>
</organism>
<gene>
    <name evidence="1" type="ORF">RNA01_22430</name>
</gene>
<dbReference type="EMBL" id="BJZP01000009">
    <property type="protein sequence ID" value="GEO85311.1"/>
    <property type="molecule type" value="Genomic_DNA"/>
</dbReference>
<comment type="caution">
    <text evidence="1">The sequence shown here is derived from an EMBL/GenBank/DDBJ whole genome shotgun (WGS) entry which is preliminary data.</text>
</comment>
<dbReference type="AlphaFoldDB" id="A0A512HIM2"/>
<sequence>MWSGHRQSQAAPALVRFRFDLDQHRTRNPVMLYGARLGVGSLGLVLDGERAEVPRRPIRCARADFVNVSGAFYRSTELKTEDMSAAIMEASTKPVEGATRTALAPADPRSVIEDSAAGDIFSQWLGQDATSTLQLAGDIRWDEADDQDFSGEPEKRYVPATWLDALGHDHAEQPADSSSEISAVNSDDNGLYRMFRNVSP</sequence>
<accession>A0A512HIM2</accession>
<protein>
    <submittedName>
        <fullName evidence="1">Uncharacterized protein</fullName>
    </submittedName>
</protein>
<evidence type="ECO:0000313" key="1">
    <source>
        <dbReference type="EMBL" id="GEO85311.1"/>
    </source>
</evidence>
<keyword evidence="2" id="KW-1185">Reference proteome</keyword>
<dbReference type="Proteomes" id="UP000321717">
    <property type="component" value="Unassembled WGS sequence"/>
</dbReference>
<proteinExistence type="predicted"/>
<reference evidence="1 2" key="1">
    <citation type="submission" date="2019-07" db="EMBL/GenBank/DDBJ databases">
        <title>Whole genome shotgun sequence of Rhizobium naphthalenivorans NBRC 107585.</title>
        <authorList>
            <person name="Hosoyama A."/>
            <person name="Uohara A."/>
            <person name="Ohji S."/>
            <person name="Ichikawa N."/>
        </authorList>
    </citation>
    <scope>NUCLEOTIDE SEQUENCE [LARGE SCALE GENOMIC DNA]</scope>
    <source>
        <strain evidence="1 2">NBRC 107585</strain>
    </source>
</reference>